<sequence length="414" mass="45838">MAAEARLDEAGVSLWLTDRNTDVLGAWRPRRLLALVGGRHAGHLDFLVHPDGQAVSVWASQVKPEYRDRNLASVMMDALYAAHPTAWIDHGSRTPEEVLWWDQYRDPAPERNVHNRPPSEWAAYFDAVEVAGHKTVNAYLNRHIGVDGHGSVEHRYGERLEEEAKKYASAFREASVQGPDPASDVLFGGARLVLPPELHRLVYDEALTPGERANALLHHVGHGSLPFDATWRTTEHSAFEDLAQEQLLAPSKEPVTHLVFRVLPLPAARPVPPHDVRATGVRYIDSPGIEVQLAGMSWRSPRRPWITQQAAFTPPLDAAIAPEYMHNAGAAYVARYDEIGSLRPGQPQRIDDPHPYARREAEILALAARLRAASAQREALQAPPHSPSAAHPAAAEDQGLHQQQSTTQRPPHLP</sequence>
<evidence type="ECO:0000256" key="1">
    <source>
        <dbReference type="SAM" id="MobiDB-lite"/>
    </source>
</evidence>
<dbReference type="OrthoDB" id="4334150at2"/>
<proteinExistence type="predicted"/>
<evidence type="ECO:0000313" key="3">
    <source>
        <dbReference type="Proteomes" id="UP000028058"/>
    </source>
</evidence>
<dbReference type="InterPro" id="IPR016181">
    <property type="entry name" value="Acyl_CoA_acyltransferase"/>
</dbReference>
<dbReference type="AlphaFoldDB" id="A0A3R7HWU4"/>
<reference evidence="2 3" key="1">
    <citation type="journal article" date="2014" name="Genome Announc.">
        <title>Draft Genome Sequence of Streptomyces fradiae ATCC 19609, a Strain Highly Sensitive to Antibiotics.</title>
        <authorList>
            <person name="Bekker O.B."/>
            <person name="Klimina K.M."/>
            <person name="Vatlin A.A."/>
            <person name="Zakharevich N.V."/>
            <person name="Kasianov A.S."/>
            <person name="Danilenko V.N."/>
        </authorList>
    </citation>
    <scope>NUCLEOTIDE SEQUENCE [LARGE SCALE GENOMIC DNA]</scope>
    <source>
        <strain evidence="2 3">ATCC 19609</strain>
    </source>
</reference>
<keyword evidence="3" id="KW-1185">Reference proteome</keyword>
<organism evidence="2 3">
    <name type="scientific">Streptomyces xinghaiensis</name>
    <dbReference type="NCBI Taxonomy" id="1038928"/>
    <lineage>
        <taxon>Bacteria</taxon>
        <taxon>Bacillati</taxon>
        <taxon>Actinomycetota</taxon>
        <taxon>Actinomycetes</taxon>
        <taxon>Kitasatosporales</taxon>
        <taxon>Streptomycetaceae</taxon>
        <taxon>Streptomyces</taxon>
    </lineage>
</organism>
<comment type="caution">
    <text evidence="2">The sequence shown here is derived from an EMBL/GenBank/DDBJ whole genome shotgun (WGS) entry which is preliminary data.</text>
</comment>
<feature type="compositionally biased region" description="Polar residues" evidence="1">
    <location>
        <begin position="400"/>
        <end position="414"/>
    </location>
</feature>
<dbReference type="EMBL" id="JNAD02000013">
    <property type="protein sequence ID" value="RKM92503.1"/>
    <property type="molecule type" value="Genomic_DNA"/>
</dbReference>
<feature type="region of interest" description="Disordered" evidence="1">
    <location>
        <begin position="374"/>
        <end position="414"/>
    </location>
</feature>
<feature type="compositionally biased region" description="Low complexity" evidence="1">
    <location>
        <begin position="374"/>
        <end position="395"/>
    </location>
</feature>
<protein>
    <submittedName>
        <fullName evidence="2">Uncharacterized protein</fullName>
    </submittedName>
</protein>
<dbReference type="RefSeq" id="WP_043472436.1">
    <property type="nucleotide sequence ID" value="NZ_JNAD02000013.1"/>
</dbReference>
<name>A0A3R7HWU4_9ACTN</name>
<dbReference type="SUPFAM" id="SSF55729">
    <property type="entry name" value="Acyl-CoA N-acyltransferases (Nat)"/>
    <property type="match status" value="1"/>
</dbReference>
<evidence type="ECO:0000313" key="2">
    <source>
        <dbReference type="EMBL" id="RKM92503.1"/>
    </source>
</evidence>
<dbReference type="Proteomes" id="UP000028058">
    <property type="component" value="Unassembled WGS sequence"/>
</dbReference>
<accession>A0A3R7HWU4</accession>
<gene>
    <name evidence="2" type="ORF">SFRA_024185</name>
</gene>